<organism evidence="4 5">
    <name type="scientific">Corynebacterium hindlerae</name>
    <dbReference type="NCBI Taxonomy" id="699041"/>
    <lineage>
        <taxon>Bacteria</taxon>
        <taxon>Bacillati</taxon>
        <taxon>Actinomycetota</taxon>
        <taxon>Actinomycetes</taxon>
        <taxon>Mycobacteriales</taxon>
        <taxon>Corynebacteriaceae</taxon>
        <taxon>Corynebacterium</taxon>
    </lineage>
</organism>
<keyword evidence="5" id="KW-1185">Reference proteome</keyword>
<keyword evidence="2" id="KW-1133">Transmembrane helix</keyword>
<dbReference type="Pfam" id="PF20177">
    <property type="entry name" value="DUF6542"/>
    <property type="match status" value="1"/>
</dbReference>
<name>A0A7G5FGE6_9CORY</name>
<dbReference type="Proteomes" id="UP000515570">
    <property type="component" value="Chromosome"/>
</dbReference>
<keyword evidence="2" id="KW-0472">Membrane</keyword>
<evidence type="ECO:0000313" key="5">
    <source>
        <dbReference type="Proteomes" id="UP000515570"/>
    </source>
</evidence>
<dbReference type="EMBL" id="CP059833">
    <property type="protein sequence ID" value="QMV85687.1"/>
    <property type="molecule type" value="Genomic_DNA"/>
</dbReference>
<feature type="compositionally biased region" description="Basic and acidic residues" evidence="1">
    <location>
        <begin position="240"/>
        <end position="267"/>
    </location>
</feature>
<dbReference type="InterPro" id="IPR046672">
    <property type="entry name" value="DUF6542"/>
</dbReference>
<feature type="transmembrane region" description="Helical" evidence="2">
    <location>
        <begin position="23"/>
        <end position="44"/>
    </location>
</feature>
<feature type="region of interest" description="Disordered" evidence="1">
    <location>
        <begin position="205"/>
        <end position="267"/>
    </location>
</feature>
<accession>A0A7G5FGE6</accession>
<evidence type="ECO:0000256" key="2">
    <source>
        <dbReference type="SAM" id="Phobius"/>
    </source>
</evidence>
<dbReference type="RefSeq" id="WP_182386508.1">
    <property type="nucleotide sequence ID" value="NZ_CP059833.1"/>
</dbReference>
<reference evidence="4 5" key="1">
    <citation type="submission" date="2020-07" db="EMBL/GenBank/DDBJ databases">
        <title>non toxigenic Corynebacterium sp. nov from a clinical source.</title>
        <authorList>
            <person name="Bernier A.-M."/>
            <person name="Bernard K."/>
        </authorList>
    </citation>
    <scope>NUCLEOTIDE SEQUENCE [LARGE SCALE GENOMIC DNA]</scope>
    <source>
        <strain evidence="5">NML 93-0612</strain>
    </source>
</reference>
<feature type="transmembrane region" description="Helical" evidence="2">
    <location>
        <begin position="73"/>
        <end position="96"/>
    </location>
</feature>
<evidence type="ECO:0000313" key="4">
    <source>
        <dbReference type="EMBL" id="QMV85687.1"/>
    </source>
</evidence>
<feature type="transmembrane region" description="Helical" evidence="2">
    <location>
        <begin position="50"/>
        <end position="68"/>
    </location>
</feature>
<feature type="region of interest" description="Disordered" evidence="1">
    <location>
        <begin position="159"/>
        <end position="190"/>
    </location>
</feature>
<feature type="compositionally biased region" description="Basic and acidic residues" evidence="1">
    <location>
        <begin position="163"/>
        <end position="174"/>
    </location>
</feature>
<keyword evidence="2" id="KW-0812">Transmembrane</keyword>
<feature type="domain" description="DUF6542" evidence="3">
    <location>
        <begin position="22"/>
        <end position="145"/>
    </location>
</feature>
<feature type="transmembrane region" description="Helical" evidence="2">
    <location>
        <begin position="116"/>
        <end position="139"/>
    </location>
</feature>
<protein>
    <recommendedName>
        <fullName evidence="3">DUF6542 domain-containing protein</fullName>
    </recommendedName>
</protein>
<dbReference type="PROSITE" id="PS50096">
    <property type="entry name" value="IQ"/>
    <property type="match status" value="1"/>
</dbReference>
<evidence type="ECO:0000259" key="3">
    <source>
        <dbReference type="Pfam" id="PF20177"/>
    </source>
</evidence>
<sequence length="267" mass="29794">MSHLSTATPRVRRSAQSSASRGLSLWTALSLSIACLLTGLLLSLSAGEISWIHLACFGVGAIGTTAFVKHSALYLNVASQPLLFGIITPLTSWLIARSDLAGDSDQFSKTMLLSSIYPLAEQFPALLAITAVTVLMALWRLHTAKKKYQARMAQLQRQRRIAARSERHNRETTTRVRRVASRPRRSELAPEERIPFSDLIKDVDKRSERRRPLRRAPLTETARTDRPTRRNNPAASGVPKTERPAPRRGSRPEQKPAHRSLSDDLYS</sequence>
<evidence type="ECO:0000256" key="1">
    <source>
        <dbReference type="SAM" id="MobiDB-lite"/>
    </source>
</evidence>
<proteinExistence type="predicted"/>
<dbReference type="AlphaFoldDB" id="A0A7G5FGE6"/>
<gene>
    <name evidence="4" type="ORF">HW450_02810</name>
</gene>